<organism evidence="1 2">
    <name type="scientific">Candidatus Colwellbacteria bacterium CG23_combo_of_CG06-09_8_20_14_all_42_19</name>
    <dbReference type="NCBI Taxonomy" id="1974541"/>
    <lineage>
        <taxon>Bacteria</taxon>
        <taxon>Candidatus Colwelliibacteriota</taxon>
    </lineage>
</organism>
<evidence type="ECO:0000313" key="2">
    <source>
        <dbReference type="Proteomes" id="UP000230007"/>
    </source>
</evidence>
<evidence type="ECO:0000313" key="1">
    <source>
        <dbReference type="EMBL" id="PIP46672.1"/>
    </source>
</evidence>
<sequence length="61" mass="6569">LSGGGANLLGLEKYVADQFRLPTLKADPFGKISYPQEIEPLIKEIGPPFAVALGLGIRQFI</sequence>
<dbReference type="InterPro" id="IPR043129">
    <property type="entry name" value="ATPase_NBD"/>
</dbReference>
<dbReference type="InterPro" id="IPR005883">
    <property type="entry name" value="PilM"/>
</dbReference>
<dbReference type="EMBL" id="PCSK01000001">
    <property type="protein sequence ID" value="PIP46672.1"/>
    <property type="molecule type" value="Genomic_DNA"/>
</dbReference>
<dbReference type="SUPFAM" id="SSF53067">
    <property type="entry name" value="Actin-like ATPase domain"/>
    <property type="match status" value="1"/>
</dbReference>
<dbReference type="Gene3D" id="3.30.420.40">
    <property type="match status" value="2"/>
</dbReference>
<feature type="non-terminal residue" evidence="1">
    <location>
        <position position="1"/>
    </location>
</feature>
<proteinExistence type="predicted"/>
<gene>
    <name evidence="1" type="ORF">COX15_00005</name>
</gene>
<comment type="caution">
    <text evidence="1">The sequence shown here is derived from an EMBL/GenBank/DDBJ whole genome shotgun (WGS) entry which is preliminary data.</text>
</comment>
<dbReference type="Proteomes" id="UP000230007">
    <property type="component" value="Unassembled WGS sequence"/>
</dbReference>
<dbReference type="Pfam" id="PF11104">
    <property type="entry name" value="PilM_2"/>
    <property type="match status" value="1"/>
</dbReference>
<name>A0A2H0AMM8_9BACT</name>
<accession>A0A2H0AMM8</accession>
<protein>
    <submittedName>
        <fullName evidence="1">Pilus assembly protein PilM</fullName>
    </submittedName>
</protein>
<dbReference type="AlphaFoldDB" id="A0A2H0AMM8"/>
<reference evidence="1 2" key="1">
    <citation type="submission" date="2017-09" db="EMBL/GenBank/DDBJ databases">
        <title>Depth-based differentiation of microbial function through sediment-hosted aquifers and enrichment of novel symbionts in the deep terrestrial subsurface.</title>
        <authorList>
            <person name="Probst A.J."/>
            <person name="Ladd B."/>
            <person name="Jarett J.K."/>
            <person name="Geller-Mcgrath D.E."/>
            <person name="Sieber C.M."/>
            <person name="Emerson J.B."/>
            <person name="Anantharaman K."/>
            <person name="Thomas B.C."/>
            <person name="Malmstrom R."/>
            <person name="Stieglmeier M."/>
            <person name="Klingl A."/>
            <person name="Woyke T."/>
            <person name="Ryan C.M."/>
            <person name="Banfield J.F."/>
        </authorList>
    </citation>
    <scope>NUCLEOTIDE SEQUENCE [LARGE SCALE GENOMIC DNA]</scope>
    <source>
        <strain evidence="1">CG23_combo_of_CG06-09_8_20_14_all_42_19</strain>
    </source>
</reference>